<evidence type="ECO:0000313" key="2">
    <source>
        <dbReference type="Proteomes" id="UP001596147"/>
    </source>
</evidence>
<protein>
    <submittedName>
        <fullName evidence="1">NETI motif-containing protein</fullName>
    </submittedName>
</protein>
<organism evidence="1 2">
    <name type="scientific">Lederbergia graminis</name>
    <dbReference type="NCBI Taxonomy" id="735518"/>
    <lineage>
        <taxon>Bacteria</taxon>
        <taxon>Bacillati</taxon>
        <taxon>Bacillota</taxon>
        <taxon>Bacilli</taxon>
        <taxon>Bacillales</taxon>
        <taxon>Bacillaceae</taxon>
        <taxon>Lederbergia</taxon>
    </lineage>
</organism>
<dbReference type="RefSeq" id="WP_144926064.1">
    <property type="nucleotide sequence ID" value="NZ_JBHSMC010000013.1"/>
</dbReference>
<dbReference type="InterPro" id="IPR025930">
    <property type="entry name" value="NETI"/>
</dbReference>
<name>A0ABW0LKM5_9BACI</name>
<keyword evidence="2" id="KW-1185">Reference proteome</keyword>
<reference evidence="2" key="1">
    <citation type="journal article" date="2019" name="Int. J. Syst. Evol. Microbiol.">
        <title>The Global Catalogue of Microorganisms (GCM) 10K type strain sequencing project: providing services to taxonomists for standard genome sequencing and annotation.</title>
        <authorList>
            <consortium name="The Broad Institute Genomics Platform"/>
            <consortium name="The Broad Institute Genome Sequencing Center for Infectious Disease"/>
            <person name="Wu L."/>
            <person name="Ma J."/>
        </authorList>
    </citation>
    <scope>NUCLEOTIDE SEQUENCE [LARGE SCALE GENOMIC DNA]</scope>
    <source>
        <strain evidence="2">CGMCC 1.12237</strain>
    </source>
</reference>
<dbReference type="Pfam" id="PF14044">
    <property type="entry name" value="NETI"/>
    <property type="match status" value="1"/>
</dbReference>
<proteinExistence type="predicted"/>
<dbReference type="Proteomes" id="UP001596147">
    <property type="component" value="Unassembled WGS sequence"/>
</dbReference>
<comment type="caution">
    <text evidence="1">The sequence shown here is derived from an EMBL/GenBank/DDBJ whole genome shotgun (WGS) entry which is preliminary data.</text>
</comment>
<gene>
    <name evidence="1" type="ORF">ACFPM4_10135</name>
</gene>
<sequence>MKKEFEVLENESISDCLQRMEKEGYRPVRRMEKPIFKEEKVNGEIKYTPITQKIIFQGIKDS</sequence>
<accession>A0ABW0LKM5</accession>
<dbReference type="EMBL" id="JBHSMC010000013">
    <property type="protein sequence ID" value="MFC5465113.1"/>
    <property type="molecule type" value="Genomic_DNA"/>
</dbReference>
<evidence type="ECO:0000313" key="1">
    <source>
        <dbReference type="EMBL" id="MFC5465113.1"/>
    </source>
</evidence>